<comment type="caution">
    <text evidence="2">The sequence shown here is derived from an EMBL/GenBank/DDBJ whole genome shotgun (WGS) entry which is preliminary data.</text>
</comment>
<evidence type="ECO:0000313" key="3">
    <source>
        <dbReference type="Proteomes" id="UP000324575"/>
    </source>
</evidence>
<dbReference type="Proteomes" id="UP000324575">
    <property type="component" value="Unassembled WGS sequence"/>
</dbReference>
<dbReference type="InterPro" id="IPR012547">
    <property type="entry name" value="PDDEXK_9"/>
</dbReference>
<dbReference type="InterPro" id="IPR018631">
    <property type="entry name" value="AAA-ATPase-like_dom"/>
</dbReference>
<accession>A0A5M8NZA4</accession>
<name>A0A5M8NZA4_9BACT</name>
<gene>
    <name evidence="2" type="ORF">EZS26_002357</name>
</gene>
<dbReference type="Pfam" id="PF08011">
    <property type="entry name" value="PDDEXK_9"/>
    <property type="match status" value="1"/>
</dbReference>
<dbReference type="Pfam" id="PF09820">
    <property type="entry name" value="AAA-ATPase_like"/>
    <property type="match status" value="1"/>
</dbReference>
<feature type="domain" description="AAA-ATPase-like" evidence="1">
    <location>
        <begin position="10"/>
        <end position="236"/>
    </location>
</feature>
<organism evidence="2 3">
    <name type="scientific">Candidatus Ordinivivax streblomastigis</name>
    <dbReference type="NCBI Taxonomy" id="2540710"/>
    <lineage>
        <taxon>Bacteria</taxon>
        <taxon>Pseudomonadati</taxon>
        <taxon>Bacteroidota</taxon>
        <taxon>Bacteroidia</taxon>
        <taxon>Bacteroidales</taxon>
        <taxon>Candidatus Ordinivivax</taxon>
    </lineage>
</organism>
<dbReference type="PANTHER" id="PTHR34825">
    <property type="entry name" value="CONSERVED PROTEIN, WITH A WEAK D-GALACTARATE DEHYDRATASE/ALTRONATE HYDROLASE DOMAIN"/>
    <property type="match status" value="1"/>
</dbReference>
<proteinExistence type="predicted"/>
<evidence type="ECO:0000259" key="1">
    <source>
        <dbReference type="Pfam" id="PF09820"/>
    </source>
</evidence>
<protein>
    <recommendedName>
        <fullName evidence="1">AAA-ATPase-like domain-containing protein</fullName>
    </recommendedName>
</protein>
<dbReference type="EMBL" id="SNRX01000018">
    <property type="protein sequence ID" value="KAA6301483.1"/>
    <property type="molecule type" value="Genomic_DNA"/>
</dbReference>
<evidence type="ECO:0000313" key="2">
    <source>
        <dbReference type="EMBL" id="KAA6301483.1"/>
    </source>
</evidence>
<dbReference type="AlphaFoldDB" id="A0A5M8NZA4"/>
<reference evidence="2 3" key="1">
    <citation type="submission" date="2019-03" db="EMBL/GenBank/DDBJ databases">
        <title>Single cell metagenomics reveals metabolic interactions within the superorganism composed of flagellate Streblomastix strix and complex community of Bacteroidetes bacteria on its surface.</title>
        <authorList>
            <person name="Treitli S.C."/>
            <person name="Kolisko M."/>
            <person name="Husnik F."/>
            <person name="Keeling P."/>
            <person name="Hampl V."/>
        </authorList>
    </citation>
    <scope>NUCLEOTIDE SEQUENCE [LARGE SCALE GENOMIC DNA]</scope>
    <source>
        <strain evidence="2">St1</strain>
    </source>
</reference>
<dbReference type="PANTHER" id="PTHR34825:SF2">
    <property type="entry name" value="AAA-ATPASE-LIKE DOMAIN-CONTAINING PROTEIN"/>
    <property type="match status" value="1"/>
</dbReference>
<sequence length="572" mass="67294">METKTYKRLPYGNSNFESIRTENYAYVDKTQFIEQLEQENNKNLFFTRPRKFGKSLFFSMLSHYYDIKGADKFEQLFGDLYIGKHPTPKKNSYVVLKFNFSGLDTNSEESFRLSFSGKIQQAILTLLEDHSAFIPDTDQYIRECKETFSIAERMNVTYRAASSINRKVFVIIDEYDHFANDLIAMGTESGDDTYRKIIRANGVVRDFYETLKQGSETVVDRILLTGITPIMLDDLTSGFNIANNLSLDPIYNEALGFTRTEVDWLMEVTGVDKSKINVDIEFLYNGYLFHKNGKNRVYNPSMMLYFCDKFLKGSENMEYLIDENLKTDYGRLRNLVSREQNSAQLLQITQENGITSDIILKFSIDELHENKSFVSLLFYMGLLTIDRMEEGKLWLKIPNYSIRTIYWEYILRLTHDRNKEILIDQSRQMITMSDLAYKGDVKQFLDYISENIISRLSNRDLEKFDEKYLKIILLNSLFQSRLFIPITEMEVTQGYTDIWLKRGHLFPDIPCEWVWEIKYIKKSDAKKIQVARDESRAQLEKYRNSHLFAGRTDVRYLSLIFIGKDKYEIKEL</sequence>